<name>A0A0W0R5S7_9GAMM</name>
<evidence type="ECO:0000313" key="5">
    <source>
        <dbReference type="Proteomes" id="UP000054859"/>
    </source>
</evidence>
<dbReference type="Pfam" id="PF03713">
    <property type="entry name" value="DUF305"/>
    <property type="match status" value="1"/>
</dbReference>
<dbReference type="EMBL" id="LNKA01000001">
    <property type="protein sequence ID" value="KTC66395.1"/>
    <property type="molecule type" value="Genomic_DNA"/>
</dbReference>
<dbReference type="AlphaFoldDB" id="A0A0W0R5S7"/>
<keyword evidence="1" id="KW-0812">Transmembrane</keyword>
<feature type="transmembrane region" description="Helical" evidence="1">
    <location>
        <begin position="42"/>
        <end position="63"/>
    </location>
</feature>
<organism evidence="3 5">
    <name type="scientific">Legionella adelaidensis</name>
    <dbReference type="NCBI Taxonomy" id="45056"/>
    <lineage>
        <taxon>Bacteria</taxon>
        <taxon>Pseudomonadati</taxon>
        <taxon>Pseudomonadota</taxon>
        <taxon>Gammaproteobacteria</taxon>
        <taxon>Legionellales</taxon>
        <taxon>Legionellaceae</taxon>
        <taxon>Legionella</taxon>
    </lineage>
</organism>
<evidence type="ECO:0000256" key="1">
    <source>
        <dbReference type="SAM" id="Phobius"/>
    </source>
</evidence>
<geneLocation type="plasmid" evidence="4 6">
    <name>9</name>
</geneLocation>
<dbReference type="STRING" id="45056.Lade_1053"/>
<sequence>MNKSGVSYLKLSIMTLLSFIAMYILMYMMVDRFTNVYNNLNQFYMAGMMAAPMALIELFLMNSMYPNKILNGILVLLMVLILIVFIFCIRNQTGISDKEFLKSMIPHHASALLMCGEAPIEDQEIKKLCESIISSQQSEINWMKNKLISLENNR</sequence>
<reference evidence="3 5" key="1">
    <citation type="submission" date="2015-11" db="EMBL/GenBank/DDBJ databases">
        <title>Identification of large and diverse effector repertoires of 38 Legionella species.</title>
        <authorList>
            <person name="Burstein D."/>
            <person name="Amaro F."/>
            <person name="Zusman T."/>
            <person name="Lifshitz Z."/>
            <person name="Cohen O."/>
            <person name="Gilbert J.A."/>
            <person name="Pupko T."/>
            <person name="Shuman H.A."/>
            <person name="Segal G."/>
        </authorList>
    </citation>
    <scope>NUCLEOTIDE SEQUENCE [LARGE SCALE GENOMIC DNA]</scope>
    <source>
        <strain evidence="3 5">1762-AUS-E</strain>
    </source>
</reference>
<evidence type="ECO:0000259" key="2">
    <source>
        <dbReference type="Pfam" id="PF03713"/>
    </source>
</evidence>
<dbReference type="Proteomes" id="UP000281170">
    <property type="component" value="Plasmid 9"/>
</dbReference>
<protein>
    <submittedName>
        <fullName evidence="4">Uncharacterized protein conserved in bacteria</fullName>
    </submittedName>
</protein>
<dbReference type="PATRIC" id="fig|45056.6.peg.1092"/>
<dbReference type="InterPro" id="IPR012347">
    <property type="entry name" value="Ferritin-like"/>
</dbReference>
<dbReference type="InterPro" id="IPR005183">
    <property type="entry name" value="DUF305_CopM-like"/>
</dbReference>
<keyword evidence="1" id="KW-0472">Membrane</keyword>
<accession>A0A0W0R5S7</accession>
<evidence type="ECO:0000313" key="4">
    <source>
        <dbReference type="EMBL" id="VEH84993.1"/>
    </source>
</evidence>
<feature type="domain" description="DUF305" evidence="2">
    <location>
        <begin position="96"/>
        <end position="145"/>
    </location>
</feature>
<gene>
    <name evidence="3" type="ORF">Lade_1053</name>
    <name evidence="4" type="ORF">NCTC12735_00613</name>
</gene>
<feature type="transmembrane region" description="Helical" evidence="1">
    <location>
        <begin position="69"/>
        <end position="89"/>
    </location>
</feature>
<keyword evidence="5" id="KW-1185">Reference proteome</keyword>
<dbReference type="KEGG" id="ladl:NCTC12735_00613"/>
<dbReference type="RefSeq" id="WP_058462071.1">
    <property type="nucleotide sequence ID" value="NZ_CAAAHS010000002.1"/>
</dbReference>
<dbReference type="Proteomes" id="UP000054859">
    <property type="component" value="Unassembled WGS sequence"/>
</dbReference>
<dbReference type="EMBL" id="LR134418">
    <property type="protein sequence ID" value="VEH84993.1"/>
    <property type="molecule type" value="Genomic_DNA"/>
</dbReference>
<evidence type="ECO:0000313" key="3">
    <source>
        <dbReference type="EMBL" id="KTC66395.1"/>
    </source>
</evidence>
<evidence type="ECO:0000313" key="6">
    <source>
        <dbReference type="Proteomes" id="UP000281170"/>
    </source>
</evidence>
<dbReference type="Gene3D" id="1.20.1260.10">
    <property type="match status" value="1"/>
</dbReference>
<keyword evidence="1" id="KW-1133">Transmembrane helix</keyword>
<feature type="transmembrane region" description="Helical" evidence="1">
    <location>
        <begin position="12"/>
        <end position="30"/>
    </location>
</feature>
<keyword evidence="4" id="KW-0614">Plasmid</keyword>
<dbReference type="OrthoDB" id="8603558at2"/>
<reference evidence="4 6" key="2">
    <citation type="submission" date="2018-12" db="EMBL/GenBank/DDBJ databases">
        <authorList>
            <consortium name="Pathogen Informatics"/>
        </authorList>
    </citation>
    <scope>NUCLEOTIDE SEQUENCE [LARGE SCALE GENOMIC DNA]</scope>
    <source>
        <strain evidence="4 6">NCTC12735</strain>
        <plasmid evidence="6">9</plasmid>
    </source>
</reference>
<proteinExistence type="predicted"/>